<evidence type="ECO:0000259" key="2">
    <source>
        <dbReference type="Pfam" id="PF10135"/>
    </source>
</evidence>
<reference evidence="3 4" key="1">
    <citation type="submission" date="2019-07" db="EMBL/GenBank/DDBJ databases">
        <title>Insights of Desulfuromonas acetexigens electromicrobiology.</title>
        <authorList>
            <person name="Katuri K."/>
            <person name="Sapireddy V."/>
            <person name="Shaw D.R."/>
            <person name="Saikaly P."/>
        </authorList>
    </citation>
    <scope>NUCLEOTIDE SEQUENCE [LARGE SCALE GENOMIC DNA]</scope>
    <source>
        <strain evidence="3 4">2873</strain>
    </source>
</reference>
<accession>A0A550JIR0</accession>
<feature type="region of interest" description="Disordered" evidence="1">
    <location>
        <begin position="99"/>
        <end position="119"/>
    </location>
</feature>
<dbReference type="Proteomes" id="UP000317155">
    <property type="component" value="Unassembled WGS sequence"/>
</dbReference>
<protein>
    <recommendedName>
        <fullName evidence="2">Flagellar protein FlgJ N-terminal domain-containing protein</fullName>
    </recommendedName>
</protein>
<name>A0A550JIR0_9BACT</name>
<dbReference type="InterPro" id="IPR019301">
    <property type="entry name" value="Flagellar_prot_FlgJ_N"/>
</dbReference>
<dbReference type="EMBL" id="VJVV01000002">
    <property type="protein sequence ID" value="TRO83102.1"/>
    <property type="molecule type" value="Genomic_DNA"/>
</dbReference>
<dbReference type="AlphaFoldDB" id="A0A550JIR0"/>
<evidence type="ECO:0000313" key="3">
    <source>
        <dbReference type="EMBL" id="TRO83102.1"/>
    </source>
</evidence>
<feature type="domain" description="Flagellar protein FlgJ N-terminal" evidence="2">
    <location>
        <begin position="48"/>
        <end position="96"/>
    </location>
</feature>
<gene>
    <name evidence="3" type="ORF">FL622_03195</name>
</gene>
<comment type="caution">
    <text evidence="3">The sequence shown here is derived from an EMBL/GenBank/DDBJ whole genome shotgun (WGS) entry which is preliminary data.</text>
</comment>
<dbReference type="RefSeq" id="WP_092055559.1">
    <property type="nucleotide sequence ID" value="NZ_FOJJ01000012.1"/>
</dbReference>
<dbReference type="OrthoDB" id="9796740at2"/>
<keyword evidence="4" id="KW-1185">Reference proteome</keyword>
<evidence type="ECO:0000256" key="1">
    <source>
        <dbReference type="SAM" id="MobiDB-lite"/>
    </source>
</evidence>
<dbReference type="Pfam" id="PF10135">
    <property type="entry name" value="Rod-binding"/>
    <property type="match status" value="1"/>
</dbReference>
<proteinExistence type="predicted"/>
<organism evidence="3 4">
    <name type="scientific">Trichloromonas acetexigens</name>
    <dbReference type="NCBI Taxonomy" id="38815"/>
    <lineage>
        <taxon>Bacteria</taxon>
        <taxon>Pseudomonadati</taxon>
        <taxon>Thermodesulfobacteriota</taxon>
        <taxon>Desulfuromonadia</taxon>
        <taxon>Desulfuromonadales</taxon>
        <taxon>Trichloromonadaceae</taxon>
        <taxon>Trichloromonas</taxon>
    </lineage>
</organism>
<evidence type="ECO:0000313" key="4">
    <source>
        <dbReference type="Proteomes" id="UP000317155"/>
    </source>
</evidence>
<sequence length="119" mass="13055">MKLTQIDPSLLVAQNLKADAKDTAKQDDAALRKTCQEFEAIFVQSMFKTMRSTVPAGGLFPRGMAQDSFQDMMDLEVAKASAEQGRLGIAEALYRQLHRDVEADEATQPANPSPPPETD</sequence>